<dbReference type="InterPro" id="IPR029021">
    <property type="entry name" value="Prot-tyrosine_phosphatase-like"/>
</dbReference>
<organism evidence="1 2">
    <name type="scientific">Candidatus Enterococcus willemsii</name>
    <dbReference type="NCBI Taxonomy" id="1857215"/>
    <lineage>
        <taxon>Bacteria</taxon>
        <taxon>Bacillati</taxon>
        <taxon>Bacillota</taxon>
        <taxon>Bacilli</taxon>
        <taxon>Lactobacillales</taxon>
        <taxon>Enterococcaceae</taxon>
        <taxon>Enterococcus</taxon>
    </lineage>
</organism>
<protein>
    <recommendedName>
        <fullName evidence="3">Protein-tyrosine-phosphatase</fullName>
    </recommendedName>
</protein>
<dbReference type="RefSeq" id="WP_161901674.1">
    <property type="nucleotide sequence ID" value="NZ_MAEL01000031.1"/>
</dbReference>
<dbReference type="Gene3D" id="3.90.190.10">
    <property type="entry name" value="Protein tyrosine phosphatase superfamily"/>
    <property type="match status" value="1"/>
</dbReference>
<evidence type="ECO:0008006" key="3">
    <source>
        <dbReference type="Google" id="ProtNLM"/>
    </source>
</evidence>
<dbReference type="Pfam" id="PF13350">
    <property type="entry name" value="Y_phosphatase3"/>
    <property type="match status" value="1"/>
</dbReference>
<keyword evidence="2" id="KW-1185">Reference proteome</keyword>
<name>A0ABQ6Z0U0_9ENTE</name>
<accession>A0ABQ6Z0U0</accession>
<evidence type="ECO:0000313" key="2">
    <source>
        <dbReference type="Proteomes" id="UP000782705"/>
    </source>
</evidence>
<evidence type="ECO:0000313" key="1">
    <source>
        <dbReference type="EMBL" id="KAF1304645.1"/>
    </source>
</evidence>
<comment type="caution">
    <text evidence="1">The sequence shown here is derived from an EMBL/GenBank/DDBJ whole genome shotgun (WGS) entry which is preliminary data.</text>
</comment>
<dbReference type="Proteomes" id="UP000782705">
    <property type="component" value="Unassembled WGS sequence"/>
</dbReference>
<dbReference type="InterPro" id="IPR026893">
    <property type="entry name" value="Tyr/Ser_Pase_IphP-type"/>
</dbReference>
<dbReference type="SUPFAM" id="SSF52799">
    <property type="entry name" value="(Phosphotyrosine protein) phosphatases II"/>
    <property type="match status" value="1"/>
</dbReference>
<reference evidence="1 2" key="1">
    <citation type="submission" date="2016-06" db="EMBL/GenBank/DDBJ databases">
        <title>Four novel species of enterococci isolated from chicken manure.</title>
        <authorList>
            <person name="Van Tyne D."/>
        </authorList>
    </citation>
    <scope>NUCLEOTIDE SEQUENCE [LARGE SCALE GENOMIC DNA]</scope>
    <source>
        <strain evidence="1 2">CU12B</strain>
    </source>
</reference>
<gene>
    <name evidence="1" type="ORF">BAU17_10610</name>
</gene>
<dbReference type="EMBL" id="MAEL01000031">
    <property type="protein sequence ID" value="KAF1304645.1"/>
    <property type="molecule type" value="Genomic_DNA"/>
</dbReference>
<proteinExistence type="predicted"/>
<sequence length="274" mass="31262">MTEKKRKIELEGTFNTRDLGGYPVQQGGQVVWGRLFRSDDLHLLTDDDQKHLAEMGINLIIDYRNKNEREKRPNKEVKNAQVVVLEPDDPIAAIASADIKTDRSKIDALIQMEAQGKLDVDKDQLLESILGYVNNERSQKVYAEMLKLIVSTPDCRVIQHCRGGKDRTGYGTALILLVLGVDEETIVYDYLLTNQYNQERNNKRLQEYKAYTSNQAVLDYLASAMGTREEVIRAALAEMKRKSGTPLAYIQEYLGISDELIAQFRERFIVDDTN</sequence>